<dbReference type="OrthoDB" id="2386090at2759"/>
<keyword evidence="2" id="KW-1133">Transmembrane helix</keyword>
<evidence type="ECO:0000256" key="2">
    <source>
        <dbReference type="SAM" id="Phobius"/>
    </source>
</evidence>
<accession>A0A0F7TG60</accession>
<keyword evidence="4" id="KW-1185">Reference proteome</keyword>
<proteinExistence type="predicted"/>
<gene>
    <name evidence="3" type="ORF">PMG11_01743</name>
</gene>
<dbReference type="Proteomes" id="UP000042958">
    <property type="component" value="Unassembled WGS sequence"/>
</dbReference>
<evidence type="ECO:0000313" key="4">
    <source>
        <dbReference type="Proteomes" id="UP000042958"/>
    </source>
</evidence>
<name>A0A0F7TG60_PENBI</name>
<organism evidence="3 4">
    <name type="scientific">Penicillium brasilianum</name>
    <dbReference type="NCBI Taxonomy" id="104259"/>
    <lineage>
        <taxon>Eukaryota</taxon>
        <taxon>Fungi</taxon>
        <taxon>Dikarya</taxon>
        <taxon>Ascomycota</taxon>
        <taxon>Pezizomycotina</taxon>
        <taxon>Eurotiomycetes</taxon>
        <taxon>Eurotiomycetidae</taxon>
        <taxon>Eurotiales</taxon>
        <taxon>Aspergillaceae</taxon>
        <taxon>Penicillium</taxon>
    </lineage>
</organism>
<feature type="transmembrane region" description="Helical" evidence="2">
    <location>
        <begin position="121"/>
        <end position="149"/>
    </location>
</feature>
<evidence type="ECO:0000313" key="3">
    <source>
        <dbReference type="EMBL" id="CEJ55490.1"/>
    </source>
</evidence>
<protein>
    <submittedName>
        <fullName evidence="3">Uncharacterized protein</fullName>
    </submittedName>
</protein>
<keyword evidence="2" id="KW-0472">Membrane</keyword>
<feature type="transmembrane region" description="Helical" evidence="2">
    <location>
        <begin position="88"/>
        <end position="109"/>
    </location>
</feature>
<sequence length="262" mass="29254">MRILLHPQLRTALPKSVQRDLRARVWTRFKSQAPRPSRRQEAASPAPKDLSAATTRTSSPAGAAAKINIRRGPPERILVYYGGTGRSMFLGVLRVTTILLFGGACLIIAPSCYNEENAWYITPLVIAGGALPMLFVAYTSAPYVSFIHLTLPAFARKSRETALHYAKDLPPTTPLILTTTRFNAIPRQTAVRLGDVVPDKSPFRPVTFRNVNPAPRSWWMGRPTTQFFAADHSQPGRQSTAFYPELWPDIYKRIQGQAAQRR</sequence>
<dbReference type="AlphaFoldDB" id="A0A0F7TG60"/>
<dbReference type="EMBL" id="CDHK01000002">
    <property type="protein sequence ID" value="CEJ55490.1"/>
    <property type="molecule type" value="Genomic_DNA"/>
</dbReference>
<reference evidence="4" key="1">
    <citation type="journal article" date="2015" name="Genome Announc.">
        <title>Draft genome sequence of the fungus Penicillium brasilianum MG11.</title>
        <authorList>
            <person name="Horn F."/>
            <person name="Linde J."/>
            <person name="Mattern D.J."/>
            <person name="Walther G."/>
            <person name="Guthke R."/>
            <person name="Brakhage A.A."/>
            <person name="Valiante V."/>
        </authorList>
    </citation>
    <scope>NUCLEOTIDE SEQUENCE [LARGE SCALE GENOMIC DNA]</scope>
    <source>
        <strain evidence="4">MG11</strain>
    </source>
</reference>
<feature type="region of interest" description="Disordered" evidence="1">
    <location>
        <begin position="30"/>
        <end position="65"/>
    </location>
</feature>
<keyword evidence="2" id="KW-0812">Transmembrane</keyword>
<evidence type="ECO:0000256" key="1">
    <source>
        <dbReference type="SAM" id="MobiDB-lite"/>
    </source>
</evidence>